<dbReference type="Pfam" id="PF06864">
    <property type="entry name" value="PAP_PilO"/>
    <property type="match status" value="1"/>
</dbReference>
<dbReference type="AlphaFoldDB" id="A0A4U1I1D3"/>
<comment type="caution">
    <text evidence="3">The sequence shown here is derived from an EMBL/GenBank/DDBJ whole genome shotgun (WGS) entry which is preliminary data.</text>
</comment>
<accession>A0A4U1I1D3</accession>
<protein>
    <submittedName>
        <fullName evidence="3">PilO family protein</fullName>
    </submittedName>
</protein>
<keyword evidence="2" id="KW-0472">Membrane</keyword>
<feature type="region of interest" description="Disordered" evidence="1">
    <location>
        <begin position="238"/>
        <end position="258"/>
    </location>
</feature>
<dbReference type="OrthoDB" id="6451163at2"/>
<keyword evidence="2" id="KW-0812">Transmembrane</keyword>
<evidence type="ECO:0000313" key="3">
    <source>
        <dbReference type="EMBL" id="TKC86963.1"/>
    </source>
</evidence>
<keyword evidence="4" id="KW-1185">Reference proteome</keyword>
<evidence type="ECO:0000256" key="1">
    <source>
        <dbReference type="SAM" id="MobiDB-lite"/>
    </source>
</evidence>
<name>A0A4U1I1D3_9BURK</name>
<sequence length="437" mass="48071">MATQVIQIGRQRFICGLFWQSLSRRHALRAEAVELAARLNFDAMVLRIDRSFAGAGFASTREGAQLGVPSLGALVSKVIATEGAFYDGRQQPAPNWLGAFHLPDGRWAYFAVRDGAFLPNGDWVGASEEVFERLHSDYSLGGWNVVIGDSQLEVQGFHNFYARSIEELLPRRGGKLLLPRWLNLGRVTRRVPWRMVAAAALAVIVLGVAVGGAIAYRRHKLEQERLAAFERVRQQLRLHPPKPSAPPEPSHPWASEPSPGDFVRSCVDRFANIAPGGWELDEYVCRATNVSYSWSRGGSNVAMVMAAEPHATIDSNGEHATYVEPMSLRPGGDEVIDGIHGVRLRMLSSFQLLGIGLTFALQAPSAQQKSLAAQTLDQLHPGTGAAGPAWQVWRMSAQLGEVRPDSLIKYLDEPGVRIETLSYKSGQWTLDGVLYEK</sequence>
<dbReference type="EMBL" id="SWJE01000010">
    <property type="protein sequence ID" value="TKC86963.1"/>
    <property type="molecule type" value="Genomic_DNA"/>
</dbReference>
<dbReference type="Proteomes" id="UP000305539">
    <property type="component" value="Unassembled WGS sequence"/>
</dbReference>
<organism evidence="3 4">
    <name type="scientific">Trinickia terrae</name>
    <dbReference type="NCBI Taxonomy" id="2571161"/>
    <lineage>
        <taxon>Bacteria</taxon>
        <taxon>Pseudomonadati</taxon>
        <taxon>Pseudomonadota</taxon>
        <taxon>Betaproteobacteria</taxon>
        <taxon>Burkholderiales</taxon>
        <taxon>Burkholderiaceae</taxon>
        <taxon>Trinickia</taxon>
    </lineage>
</organism>
<gene>
    <name evidence="3" type="ORF">FAZ69_20300</name>
</gene>
<feature type="compositionally biased region" description="Pro residues" evidence="1">
    <location>
        <begin position="241"/>
        <end position="250"/>
    </location>
</feature>
<evidence type="ECO:0000256" key="2">
    <source>
        <dbReference type="SAM" id="Phobius"/>
    </source>
</evidence>
<feature type="transmembrane region" description="Helical" evidence="2">
    <location>
        <begin position="193"/>
        <end position="216"/>
    </location>
</feature>
<dbReference type="InterPro" id="IPR009663">
    <property type="entry name" value="PAP_PilO"/>
</dbReference>
<reference evidence="3 4" key="1">
    <citation type="submission" date="2019-04" db="EMBL/GenBank/DDBJ databases">
        <title>Trinickia sp. 7GSK02, isolated from subtropical forest soil.</title>
        <authorList>
            <person name="Gao Z.-H."/>
            <person name="Qiu L.-H."/>
        </authorList>
    </citation>
    <scope>NUCLEOTIDE SEQUENCE [LARGE SCALE GENOMIC DNA]</scope>
    <source>
        <strain evidence="3 4">7GSK02</strain>
    </source>
</reference>
<keyword evidence="2" id="KW-1133">Transmembrane helix</keyword>
<dbReference type="RefSeq" id="WP_136896856.1">
    <property type="nucleotide sequence ID" value="NZ_SWJE01000010.1"/>
</dbReference>
<proteinExistence type="predicted"/>
<evidence type="ECO:0000313" key="4">
    <source>
        <dbReference type="Proteomes" id="UP000305539"/>
    </source>
</evidence>